<keyword evidence="2" id="KW-0812">Transmembrane</keyword>
<evidence type="ECO:0000256" key="1">
    <source>
        <dbReference type="SAM" id="MobiDB-lite"/>
    </source>
</evidence>
<gene>
    <name evidence="3" type="ORF">OG469_29920</name>
</gene>
<organism evidence="3 4">
    <name type="scientific">Kitasatospora herbaricolor</name>
    <dbReference type="NCBI Taxonomy" id="68217"/>
    <lineage>
        <taxon>Bacteria</taxon>
        <taxon>Bacillati</taxon>
        <taxon>Actinomycetota</taxon>
        <taxon>Actinomycetes</taxon>
        <taxon>Kitasatosporales</taxon>
        <taxon>Streptomycetaceae</taxon>
        <taxon>Kitasatospora</taxon>
    </lineage>
</organism>
<dbReference type="Proteomes" id="UP001432014">
    <property type="component" value="Chromosome"/>
</dbReference>
<keyword evidence="2" id="KW-0472">Membrane</keyword>
<feature type="compositionally biased region" description="Gly residues" evidence="1">
    <location>
        <begin position="297"/>
        <end position="333"/>
    </location>
</feature>
<sequence length="552" mass="55883">MSIWTSLEPASATVDAGGTTTVTLRVRNTGDVVEEYRVAPLGGPALWLRIEPAALTLYPGTTGTVELVFSPPRSPEAAAGPHPYALQVTPAEQRSATTVVEGVVSVAPFTELHAELVPPVSRGRFRGRLHLAVDNLGNTPVTAVLAGRDTGDQLDFDLHPSSVQIAPGRAVFSKVSVKPRRIRWSGGSESLPVTLAVQRAGAEPLTLEGSYLNRAVLPRWAAGLLGVLAAVLLGCLALWLTASPSVASRAKPAAPLAAQPAGAGAPIAPEPVPLAPEPTAPAPVVPGAPDPLPGQPAAGGTGGSSGGGSGGSSGGGGGGGGGTASGGGGGGGAAPAPAVPPAPAGPARAALPMKAGDRTPNLFVLFAQERLKRLDATNDCRLTKAVTAGQMDAPTVEKIACFQKATDDHKRTPPGTLLATDKSGNLGRATMSALWMWDVIGDGSKVGPGKTTWEVFATRAALRWADQSELSAADLAADEDNVRKLLASWSSKAALPTASYDDAKLATAIPKYQSDQPAAAGSVSTALLALISGWVKDQAAPGVVQPTSWPKP</sequence>
<evidence type="ECO:0000313" key="4">
    <source>
        <dbReference type="Proteomes" id="UP001432014"/>
    </source>
</evidence>
<feature type="region of interest" description="Disordered" evidence="1">
    <location>
        <begin position="259"/>
        <end position="353"/>
    </location>
</feature>
<feature type="transmembrane region" description="Helical" evidence="2">
    <location>
        <begin position="220"/>
        <end position="242"/>
    </location>
</feature>
<keyword evidence="4" id="KW-1185">Reference proteome</keyword>
<keyword evidence="2" id="KW-1133">Transmembrane helix</keyword>
<dbReference type="EMBL" id="CP108482">
    <property type="protein sequence ID" value="WUS59354.1"/>
    <property type="molecule type" value="Genomic_DNA"/>
</dbReference>
<proteinExistence type="predicted"/>
<evidence type="ECO:0000313" key="3">
    <source>
        <dbReference type="EMBL" id="WUS59354.1"/>
    </source>
</evidence>
<reference evidence="3 4" key="1">
    <citation type="submission" date="2022-10" db="EMBL/GenBank/DDBJ databases">
        <title>The complete genomes of actinobacterial strains from the NBC collection.</title>
        <authorList>
            <person name="Joergensen T.S."/>
            <person name="Alvarez Arevalo M."/>
            <person name="Sterndorff E.B."/>
            <person name="Faurdal D."/>
            <person name="Vuksanovic O."/>
            <person name="Mourched A.-S."/>
            <person name="Charusanti P."/>
            <person name="Shaw S."/>
            <person name="Blin K."/>
            <person name="Weber T."/>
        </authorList>
    </citation>
    <scope>NUCLEOTIDE SEQUENCE [LARGE SCALE GENOMIC DNA]</scope>
    <source>
        <strain evidence="3 4">NBC_01247</strain>
    </source>
</reference>
<evidence type="ECO:0000256" key="2">
    <source>
        <dbReference type="SAM" id="Phobius"/>
    </source>
</evidence>
<protein>
    <submittedName>
        <fullName evidence="3">Peptidoglycan-binding protein</fullName>
    </submittedName>
</protein>
<feature type="compositionally biased region" description="Pro residues" evidence="1">
    <location>
        <begin position="268"/>
        <end position="294"/>
    </location>
</feature>
<name>A0ABZ1WF79_9ACTN</name>
<dbReference type="RefSeq" id="WP_329494546.1">
    <property type="nucleotide sequence ID" value="NZ_CP108460.1"/>
</dbReference>
<accession>A0ABZ1WF79</accession>